<dbReference type="AlphaFoldDB" id="A0A0F5LNM3"/>
<evidence type="ECO:0000313" key="5">
    <source>
        <dbReference type="Proteomes" id="UP000184533"/>
    </source>
</evidence>
<dbReference type="InterPro" id="IPR002347">
    <property type="entry name" value="SDR_fam"/>
</dbReference>
<dbReference type="EMBL" id="FQVC01000002">
    <property type="protein sequence ID" value="SHE73317.1"/>
    <property type="molecule type" value="Genomic_DNA"/>
</dbReference>
<dbReference type="GO" id="GO:0016616">
    <property type="term" value="F:oxidoreductase activity, acting on the CH-OH group of donors, NAD or NADP as acceptor"/>
    <property type="evidence" value="ECO:0007669"/>
    <property type="project" value="TreeGrafter"/>
</dbReference>
<gene>
    <name evidence="3" type="ORF">SAMN02745223_01036</name>
    <name evidence="2" type="ORF">VW29_13525</name>
</gene>
<dbReference type="Pfam" id="PF13561">
    <property type="entry name" value="adh_short_C2"/>
    <property type="match status" value="1"/>
</dbReference>
<evidence type="ECO:0000313" key="3">
    <source>
        <dbReference type="EMBL" id="SHE73317.1"/>
    </source>
</evidence>
<dbReference type="Proteomes" id="UP000033608">
    <property type="component" value="Unassembled WGS sequence"/>
</dbReference>
<dbReference type="FunFam" id="3.40.50.720:FF:000084">
    <property type="entry name" value="Short-chain dehydrogenase reductase"/>
    <property type="match status" value="1"/>
</dbReference>
<dbReference type="PRINTS" id="PR00081">
    <property type="entry name" value="GDHRDH"/>
</dbReference>
<evidence type="ECO:0000256" key="1">
    <source>
        <dbReference type="ARBA" id="ARBA00006484"/>
    </source>
</evidence>
<dbReference type="InterPro" id="IPR036291">
    <property type="entry name" value="NAD(P)-bd_dom_sf"/>
</dbReference>
<keyword evidence="4" id="KW-1185">Reference proteome</keyword>
<evidence type="ECO:0000313" key="4">
    <source>
        <dbReference type="Proteomes" id="UP000033608"/>
    </source>
</evidence>
<proteinExistence type="inferred from homology"/>
<dbReference type="RefSeq" id="WP_046135786.1">
    <property type="nucleotide sequence ID" value="NZ_FQVC01000002.1"/>
</dbReference>
<dbReference type="Proteomes" id="UP000184533">
    <property type="component" value="Unassembled WGS sequence"/>
</dbReference>
<dbReference type="PRINTS" id="PR00080">
    <property type="entry name" value="SDRFAMILY"/>
</dbReference>
<dbReference type="OrthoDB" id="517007at2"/>
<dbReference type="PATRIC" id="fig|1121477.3.peg.3864"/>
<dbReference type="Gene3D" id="3.40.50.720">
    <property type="entry name" value="NAD(P)-binding Rossmann-like Domain"/>
    <property type="match status" value="1"/>
</dbReference>
<name>A0A0F5LNM3_9HYPH</name>
<reference evidence="3 5" key="2">
    <citation type="submission" date="2016-11" db="EMBL/GenBank/DDBJ databases">
        <authorList>
            <person name="Jaros S."/>
            <person name="Januszkiewicz K."/>
            <person name="Wedrychowicz H."/>
        </authorList>
    </citation>
    <scope>NUCLEOTIDE SEQUENCE [LARGE SCALE GENOMIC DNA]</scope>
    <source>
        <strain evidence="3 5">DSM 17137</strain>
    </source>
</reference>
<comment type="similarity">
    <text evidence="1">Belongs to the short-chain dehydrogenases/reductases (SDR) family.</text>
</comment>
<dbReference type="CDD" id="cd05233">
    <property type="entry name" value="SDR_c"/>
    <property type="match status" value="1"/>
</dbReference>
<reference evidence="2 4" key="1">
    <citation type="submission" date="2015-03" db="EMBL/GenBank/DDBJ databases">
        <authorList>
            <person name="Hassan Y.I."/>
            <person name="Lepp D."/>
            <person name="Zhou T."/>
        </authorList>
    </citation>
    <scope>NUCLEOTIDE SEQUENCE [LARGE SCALE GENOMIC DNA]</scope>
    <source>
        <strain evidence="2 4">DSM 17137</strain>
    </source>
</reference>
<organism evidence="2 4">
    <name type="scientific">Devosia limi DSM 17137</name>
    <dbReference type="NCBI Taxonomy" id="1121477"/>
    <lineage>
        <taxon>Bacteria</taxon>
        <taxon>Pseudomonadati</taxon>
        <taxon>Pseudomonadota</taxon>
        <taxon>Alphaproteobacteria</taxon>
        <taxon>Hyphomicrobiales</taxon>
        <taxon>Devosiaceae</taxon>
        <taxon>Devosia</taxon>
    </lineage>
</organism>
<protein>
    <submittedName>
        <fullName evidence="3">NAD(P)-dependent dehydrogenase, short-chain alcohol dehydrogenase family</fullName>
    </submittedName>
</protein>
<sequence length="259" mass="26958">MSGGWAGKTIAITGAAGGIGQGLCRFFGAQGATLAALDRSAAVLELASALQREGITVRAAVADITDPAEVAAAFASFGAVHVLINNAGLSRHPTLHGTDPHGWEEDISANLNGAYNCAHAVLPQMVERRGGTIVNVGSVNGLHALGDPAYSAAKAGMIAMTKAMAMEYGRYNIRTNIVLPGTVRTPLWDARKAKDPDVLRTLERWYPLGRIVEPDEVARVIAFLASDAASAITGAAIPVDCGLTAGNIVMARELTLENF</sequence>
<accession>A0A0F5LNM3</accession>
<dbReference type="EMBL" id="LAJF01000089">
    <property type="protein sequence ID" value="KKB83709.1"/>
    <property type="molecule type" value="Genomic_DNA"/>
</dbReference>
<evidence type="ECO:0000313" key="2">
    <source>
        <dbReference type="EMBL" id="KKB83709.1"/>
    </source>
</evidence>
<dbReference type="SUPFAM" id="SSF51735">
    <property type="entry name" value="NAD(P)-binding Rossmann-fold domains"/>
    <property type="match status" value="1"/>
</dbReference>
<dbReference type="PANTHER" id="PTHR42760">
    <property type="entry name" value="SHORT-CHAIN DEHYDROGENASES/REDUCTASES FAMILY MEMBER"/>
    <property type="match status" value="1"/>
</dbReference>
<dbReference type="STRING" id="1121477.SAMN02745223_01036"/>